<evidence type="ECO:0000313" key="4">
    <source>
        <dbReference type="EMBL" id="GGF38204.1"/>
    </source>
</evidence>
<dbReference type="SUPFAM" id="SSF55811">
    <property type="entry name" value="Nudix"/>
    <property type="match status" value="1"/>
</dbReference>
<comment type="caution">
    <text evidence="4">The sequence shown here is derived from an EMBL/GenBank/DDBJ whole genome shotgun (WGS) entry which is preliminary data.</text>
</comment>
<dbReference type="EMBL" id="BMCS01000003">
    <property type="protein sequence ID" value="GGF38204.1"/>
    <property type="molecule type" value="Genomic_DNA"/>
</dbReference>
<accession>A0ABQ1V5U9</accession>
<dbReference type="Proteomes" id="UP000632454">
    <property type="component" value="Unassembled WGS sequence"/>
</dbReference>
<dbReference type="Pfam" id="PF00293">
    <property type="entry name" value="NUDIX"/>
    <property type="match status" value="1"/>
</dbReference>
<dbReference type="PANTHER" id="PTHR11839">
    <property type="entry name" value="UDP/ADP-SUGAR PYROPHOSPHATASE"/>
    <property type="match status" value="1"/>
</dbReference>
<dbReference type="InterPro" id="IPR000086">
    <property type="entry name" value="NUDIX_hydrolase_dom"/>
</dbReference>
<keyword evidence="2" id="KW-0378">Hydrolase</keyword>
<reference evidence="5" key="1">
    <citation type="journal article" date="2019" name="Int. J. Syst. Evol. Microbiol.">
        <title>The Global Catalogue of Microorganisms (GCM) 10K type strain sequencing project: providing services to taxonomists for standard genome sequencing and annotation.</title>
        <authorList>
            <consortium name="The Broad Institute Genomics Platform"/>
            <consortium name="The Broad Institute Genome Sequencing Center for Infectious Disease"/>
            <person name="Wu L."/>
            <person name="Ma J."/>
        </authorList>
    </citation>
    <scope>NUCLEOTIDE SEQUENCE [LARGE SCALE GENOMIC DNA]</scope>
    <source>
        <strain evidence="5">CCM 7855</strain>
    </source>
</reference>
<comment type="cofactor">
    <cofactor evidence="1">
        <name>Mg(2+)</name>
        <dbReference type="ChEBI" id="CHEBI:18420"/>
    </cofactor>
</comment>
<proteinExistence type="predicted"/>
<evidence type="ECO:0000256" key="1">
    <source>
        <dbReference type="ARBA" id="ARBA00001946"/>
    </source>
</evidence>
<gene>
    <name evidence="4" type="ORF">GCM10007298_37380</name>
</gene>
<keyword evidence="5" id="KW-1185">Reference proteome</keyword>
<dbReference type="Gene3D" id="3.90.79.10">
    <property type="entry name" value="Nucleoside Triphosphate Pyrophosphohydrolase"/>
    <property type="match status" value="1"/>
</dbReference>
<dbReference type="PANTHER" id="PTHR11839:SF18">
    <property type="entry name" value="NUDIX HYDROLASE DOMAIN-CONTAINING PROTEIN"/>
    <property type="match status" value="1"/>
</dbReference>
<sequence>MTDVSRLSSRTVYRNAWMSVREDDIRRTDGSVGIYGVVDRPLGVVVVARRPVSGGEEIYLVEQFRYPVGARRWEFPAGTAPDGVTLDAVALAARELREETGLVARSLTHLATIDVAPGFCAQRSAVVLAEELIEGEPDREHEEQDMLGRWWDRSEIAVAIETGEICDAQTMAAWACVISRGSRPV</sequence>
<evidence type="ECO:0000256" key="2">
    <source>
        <dbReference type="ARBA" id="ARBA00022801"/>
    </source>
</evidence>
<evidence type="ECO:0000259" key="3">
    <source>
        <dbReference type="PROSITE" id="PS51462"/>
    </source>
</evidence>
<organism evidence="4 5">
    <name type="scientific">Williamsia phyllosphaerae</name>
    <dbReference type="NCBI Taxonomy" id="885042"/>
    <lineage>
        <taxon>Bacteria</taxon>
        <taxon>Bacillati</taxon>
        <taxon>Actinomycetota</taxon>
        <taxon>Actinomycetes</taxon>
        <taxon>Mycobacteriales</taxon>
        <taxon>Nocardiaceae</taxon>
        <taxon>Williamsia</taxon>
    </lineage>
</organism>
<dbReference type="CDD" id="cd24161">
    <property type="entry name" value="NUDIX_ADPRase_Ndx2"/>
    <property type="match status" value="1"/>
</dbReference>
<dbReference type="InterPro" id="IPR015797">
    <property type="entry name" value="NUDIX_hydrolase-like_dom_sf"/>
</dbReference>
<feature type="domain" description="Nudix hydrolase" evidence="3">
    <location>
        <begin position="39"/>
        <end position="173"/>
    </location>
</feature>
<evidence type="ECO:0000313" key="5">
    <source>
        <dbReference type="Proteomes" id="UP000632454"/>
    </source>
</evidence>
<protein>
    <submittedName>
        <fullName evidence="4">ADP-ribose pyrophosphatase</fullName>
    </submittedName>
</protein>
<dbReference type="PROSITE" id="PS51462">
    <property type="entry name" value="NUDIX"/>
    <property type="match status" value="1"/>
</dbReference>
<name>A0ABQ1V5U9_9NOCA</name>